<comment type="caution">
    <text evidence="2">The sequence shown here is derived from an EMBL/GenBank/DDBJ whole genome shotgun (WGS) entry which is preliminary data.</text>
</comment>
<protein>
    <submittedName>
        <fullName evidence="2">Uncharacterized protein</fullName>
    </submittedName>
</protein>
<name>A0AAD3HQ72_9CHLO</name>
<keyword evidence="1" id="KW-0472">Membrane</keyword>
<feature type="transmembrane region" description="Helical" evidence="1">
    <location>
        <begin position="147"/>
        <end position="169"/>
    </location>
</feature>
<organism evidence="2 3">
    <name type="scientific">Astrephomene gubernaculifera</name>
    <dbReference type="NCBI Taxonomy" id="47775"/>
    <lineage>
        <taxon>Eukaryota</taxon>
        <taxon>Viridiplantae</taxon>
        <taxon>Chlorophyta</taxon>
        <taxon>core chlorophytes</taxon>
        <taxon>Chlorophyceae</taxon>
        <taxon>CS clade</taxon>
        <taxon>Chlamydomonadales</taxon>
        <taxon>Astrephomenaceae</taxon>
        <taxon>Astrephomene</taxon>
    </lineage>
</organism>
<dbReference type="InterPro" id="IPR003425">
    <property type="entry name" value="CCB3/YggT"/>
</dbReference>
<dbReference type="AlphaFoldDB" id="A0AAD3HQ72"/>
<proteinExistence type="predicted"/>
<feature type="transmembrane region" description="Helical" evidence="1">
    <location>
        <begin position="76"/>
        <end position="95"/>
    </location>
</feature>
<dbReference type="PANTHER" id="PTHR33219">
    <property type="entry name" value="YLMG HOMOLOG PROTEIN 2, CHLOROPLASTIC"/>
    <property type="match status" value="1"/>
</dbReference>
<dbReference type="PANTHER" id="PTHR33219:SF14">
    <property type="entry name" value="PROTEIN COFACTOR ASSEMBLY OF COMPLEX C SUBUNIT B CCB3, CHLOROPLASTIC-RELATED"/>
    <property type="match status" value="1"/>
</dbReference>
<evidence type="ECO:0000256" key="1">
    <source>
        <dbReference type="SAM" id="Phobius"/>
    </source>
</evidence>
<keyword evidence="1" id="KW-1133">Transmembrane helix</keyword>
<dbReference type="GO" id="GO:0010020">
    <property type="term" value="P:chloroplast fission"/>
    <property type="evidence" value="ECO:0007669"/>
    <property type="project" value="TreeGrafter"/>
</dbReference>
<dbReference type="EMBL" id="BMAR01000026">
    <property type="protein sequence ID" value="GFR48891.1"/>
    <property type="molecule type" value="Genomic_DNA"/>
</dbReference>
<evidence type="ECO:0000313" key="2">
    <source>
        <dbReference type="EMBL" id="GFR48891.1"/>
    </source>
</evidence>
<dbReference type="Pfam" id="PF02325">
    <property type="entry name" value="CCB3_YggT"/>
    <property type="match status" value="1"/>
</dbReference>
<evidence type="ECO:0000313" key="3">
    <source>
        <dbReference type="Proteomes" id="UP001054857"/>
    </source>
</evidence>
<accession>A0AAD3HQ72</accession>
<dbReference type="Proteomes" id="UP001054857">
    <property type="component" value="Unassembled WGS sequence"/>
</dbReference>
<gene>
    <name evidence="2" type="ORF">Agub_g10836</name>
</gene>
<keyword evidence="3" id="KW-1185">Reference proteome</keyword>
<reference evidence="2 3" key="1">
    <citation type="journal article" date="2021" name="Sci. Rep.">
        <title>Genome sequencing of the multicellular alga Astrephomene provides insights into convergent evolution of germ-soma differentiation.</title>
        <authorList>
            <person name="Yamashita S."/>
            <person name="Yamamoto K."/>
            <person name="Matsuzaki R."/>
            <person name="Suzuki S."/>
            <person name="Yamaguchi H."/>
            <person name="Hirooka S."/>
            <person name="Minakuchi Y."/>
            <person name="Miyagishima S."/>
            <person name="Kawachi M."/>
            <person name="Toyoda A."/>
            <person name="Nozaki H."/>
        </authorList>
    </citation>
    <scope>NUCLEOTIDE SEQUENCE [LARGE SCALE GENOMIC DNA]</scope>
    <source>
        <strain evidence="2 3">NIES-4017</strain>
    </source>
</reference>
<keyword evidence="1" id="KW-0812">Transmembrane</keyword>
<sequence>MQTAGPCRSITTTRQARLHVSCSASVSICPKLMQKARVLAAVGSAWQRQPQEPTPVLKSREVLRQELKSQLMNTKWMGAILPFAAAIPSSAGATAEIYGTLAKALDIYLLVLTLRVILTWFRNINWYNEPFATLRQFTDPFLNTFRGILPTFGGIDVSSMIGFLLLNFVRNQLVHLSRTMH</sequence>
<dbReference type="GO" id="GO:0016020">
    <property type="term" value="C:membrane"/>
    <property type="evidence" value="ECO:0007669"/>
    <property type="project" value="InterPro"/>
</dbReference>